<dbReference type="Gene3D" id="3.60.40.10">
    <property type="entry name" value="PPM-type phosphatase domain"/>
    <property type="match status" value="1"/>
</dbReference>
<proteinExistence type="predicted"/>
<feature type="domain" description="PPM-type phosphatase" evidence="1">
    <location>
        <begin position="7"/>
        <end position="253"/>
    </location>
</feature>
<dbReference type="SMART" id="SM00332">
    <property type="entry name" value="PP2Cc"/>
    <property type="match status" value="1"/>
</dbReference>
<dbReference type="SUPFAM" id="SSF81606">
    <property type="entry name" value="PP2C-like"/>
    <property type="match status" value="1"/>
</dbReference>
<keyword evidence="3" id="KW-1185">Reference proteome</keyword>
<evidence type="ECO:0000313" key="3">
    <source>
        <dbReference type="Proteomes" id="UP000179627"/>
    </source>
</evidence>
<organism evidence="2 3">
    <name type="scientific">Parafrankia colletiae</name>
    <dbReference type="NCBI Taxonomy" id="573497"/>
    <lineage>
        <taxon>Bacteria</taxon>
        <taxon>Bacillati</taxon>
        <taxon>Actinomycetota</taxon>
        <taxon>Actinomycetes</taxon>
        <taxon>Frankiales</taxon>
        <taxon>Frankiaceae</taxon>
        <taxon>Parafrankia</taxon>
    </lineage>
</organism>
<evidence type="ECO:0000259" key="1">
    <source>
        <dbReference type="SMART" id="SM00332"/>
    </source>
</evidence>
<dbReference type="EMBL" id="MBLM01000175">
    <property type="protein sequence ID" value="OHV28640.1"/>
    <property type="molecule type" value="Genomic_DNA"/>
</dbReference>
<dbReference type="InterPro" id="IPR036457">
    <property type="entry name" value="PPM-type-like_dom_sf"/>
</dbReference>
<comment type="caution">
    <text evidence="2">The sequence shown here is derived from an EMBL/GenBank/DDBJ whole genome shotgun (WGS) entry which is preliminary data.</text>
</comment>
<protein>
    <recommendedName>
        <fullName evidence="1">PPM-type phosphatase domain-containing protein</fullName>
    </recommendedName>
</protein>
<dbReference type="AlphaFoldDB" id="A0A1S1Q3V0"/>
<sequence>MGVWTEREIGHGDDAEPLLLHQVRRDEGLIGVFDGSGGSGAATAYRSGDGVDRSGAWVGSRVARAAVESWFCAQLRAGCSFEPESLRVHLGTMLGQMRPATRSKISGSARRELPTTVAVARYQRREHVVTCQILWAGDSRVYLLTPGAGLQALSRDHTVETDALHQLLQDPPMTNVASADRDFYIDCAELVVDTPCVLLCATDGFFGYVDTPADLEVHLLQALRDSASELEWAKGLVGRVRSYTGDDASLSLVGLGFPGFAALRDQFAERTSVVFDRYAPGAHRDVASRGDPEFGRWRDEAWAAYRYGYERLMPPPRTEVR</sequence>
<evidence type="ECO:0000313" key="2">
    <source>
        <dbReference type="EMBL" id="OHV28640.1"/>
    </source>
</evidence>
<reference evidence="3" key="1">
    <citation type="submission" date="2016-07" db="EMBL/GenBank/DDBJ databases">
        <title>Sequence Frankia sp. strain CcI1.17.</title>
        <authorList>
            <person name="Ghodhbane-Gtari F."/>
            <person name="Swanson E."/>
            <person name="Gueddou A."/>
            <person name="Morris K."/>
            <person name="Hezbri K."/>
            <person name="Ktari A."/>
            <person name="Nouioui I."/>
            <person name="Abebe-Akele F."/>
            <person name="Simpson S."/>
            <person name="Thomas K."/>
            <person name="Gtari M."/>
            <person name="Tisa L.S."/>
            <person name="Hurst S."/>
        </authorList>
    </citation>
    <scope>NUCLEOTIDE SEQUENCE [LARGE SCALE GENOMIC DNA]</scope>
    <source>
        <strain evidence="3">Cc1.17</strain>
    </source>
</reference>
<accession>A0A1S1Q3V0</accession>
<gene>
    <name evidence="2" type="ORF">CC117_30225</name>
</gene>
<dbReference type="Proteomes" id="UP000179627">
    <property type="component" value="Unassembled WGS sequence"/>
</dbReference>
<name>A0A1S1Q3V0_9ACTN</name>
<dbReference type="InterPro" id="IPR001932">
    <property type="entry name" value="PPM-type_phosphatase-like_dom"/>
</dbReference>